<protein>
    <submittedName>
        <fullName evidence="4">SpoIIE family protein phosphatase</fullName>
    </submittedName>
</protein>
<dbReference type="SMART" id="SM00331">
    <property type="entry name" value="PP2C_SIG"/>
    <property type="match status" value="1"/>
</dbReference>
<feature type="modified residue" description="4-aspartylphosphate" evidence="2">
    <location>
        <position position="71"/>
    </location>
</feature>
<dbReference type="Gene3D" id="3.60.40.10">
    <property type="entry name" value="PPM-type phosphatase domain"/>
    <property type="match status" value="1"/>
</dbReference>
<sequence>MQDPLYKLSTATPKPDETARRSVLVVDDSKMQRRILSAQLSRSGYDVTEAASAEEALEICNQFEPDIVISDWMMTGMSGVDFCRKFREMQRSSYGYFILLTSKSEKAEVALGLQSGADDFLSKPVNGNELRARLQAGDRILRMERELTRKNQLLSSTLDELKSVHDGIRRDLSEARQLQQSLVKERYRSFGSSEVTLMLRPCGQVGGDLVGFFPINARRVGLYGIDVSGHGITSALMTARLAGYLSGSSPDQNIALVLSDFGIYEGMDPGELAGYLNKLVLDEMQTESYFTLVYADVDLVSGEVQMVQGGHPHPVKQRVDGTVEHLGQGGLPVGLIEEAQYETFSTILAPGERLILMSDGITEATAPDGQLLMENGLDGMLQKLSGLNGNAFLDALYWEVENYADGSLTDDVSAVFFEFNGAKRNAD</sequence>
<dbReference type="PANTHER" id="PTHR43156">
    <property type="entry name" value="STAGE II SPORULATION PROTEIN E-RELATED"/>
    <property type="match status" value="1"/>
</dbReference>
<evidence type="ECO:0000256" key="2">
    <source>
        <dbReference type="PROSITE-ProRule" id="PRU00169"/>
    </source>
</evidence>
<dbReference type="SUPFAM" id="SSF52172">
    <property type="entry name" value="CheY-like"/>
    <property type="match status" value="1"/>
</dbReference>
<gene>
    <name evidence="4" type="ORF">VSX56_10075</name>
</gene>
<evidence type="ECO:0000313" key="5">
    <source>
        <dbReference type="Proteomes" id="UP001438953"/>
    </source>
</evidence>
<organism evidence="4 5">
    <name type="scientific">Thioclava kandeliae</name>
    <dbReference type="NCBI Taxonomy" id="3070818"/>
    <lineage>
        <taxon>Bacteria</taxon>
        <taxon>Pseudomonadati</taxon>
        <taxon>Pseudomonadota</taxon>
        <taxon>Alphaproteobacteria</taxon>
        <taxon>Rhodobacterales</taxon>
        <taxon>Paracoccaceae</taxon>
        <taxon>Thioclava</taxon>
    </lineage>
</organism>
<dbReference type="InterPro" id="IPR036457">
    <property type="entry name" value="PPM-type-like_dom_sf"/>
</dbReference>
<dbReference type="InterPro" id="IPR052016">
    <property type="entry name" value="Bact_Sigma-Reg"/>
</dbReference>
<accession>A0ABV1SGT5</accession>
<evidence type="ECO:0000259" key="3">
    <source>
        <dbReference type="PROSITE" id="PS50110"/>
    </source>
</evidence>
<dbReference type="EMBL" id="JAYWLC010000006">
    <property type="protein sequence ID" value="MER5172123.1"/>
    <property type="molecule type" value="Genomic_DNA"/>
</dbReference>
<comment type="caution">
    <text evidence="4">The sequence shown here is derived from an EMBL/GenBank/DDBJ whole genome shotgun (WGS) entry which is preliminary data.</text>
</comment>
<keyword evidence="2" id="KW-0597">Phosphoprotein</keyword>
<dbReference type="InterPro" id="IPR011006">
    <property type="entry name" value="CheY-like_superfamily"/>
</dbReference>
<dbReference type="Pfam" id="PF07228">
    <property type="entry name" value="SpoIIE"/>
    <property type="match status" value="1"/>
</dbReference>
<evidence type="ECO:0000256" key="1">
    <source>
        <dbReference type="ARBA" id="ARBA00022801"/>
    </source>
</evidence>
<name>A0ABV1SGT5_9RHOB</name>
<dbReference type="InterPro" id="IPR001932">
    <property type="entry name" value="PPM-type_phosphatase-like_dom"/>
</dbReference>
<evidence type="ECO:0000313" key="4">
    <source>
        <dbReference type="EMBL" id="MER5172123.1"/>
    </source>
</evidence>
<keyword evidence="1" id="KW-0378">Hydrolase</keyword>
<dbReference type="Pfam" id="PF00072">
    <property type="entry name" value="Response_reg"/>
    <property type="match status" value="1"/>
</dbReference>
<dbReference type="Proteomes" id="UP001438953">
    <property type="component" value="Unassembled WGS sequence"/>
</dbReference>
<dbReference type="PANTHER" id="PTHR43156:SF2">
    <property type="entry name" value="STAGE II SPORULATION PROTEIN E"/>
    <property type="match status" value="1"/>
</dbReference>
<dbReference type="CDD" id="cd17574">
    <property type="entry name" value="REC_OmpR"/>
    <property type="match status" value="1"/>
</dbReference>
<dbReference type="RefSeq" id="WP_339113866.1">
    <property type="nucleotide sequence ID" value="NZ_JAYWLC010000006.1"/>
</dbReference>
<dbReference type="InterPro" id="IPR001789">
    <property type="entry name" value="Sig_transdc_resp-reg_receiver"/>
</dbReference>
<dbReference type="PROSITE" id="PS50110">
    <property type="entry name" value="RESPONSE_REGULATORY"/>
    <property type="match status" value="1"/>
</dbReference>
<dbReference type="Gene3D" id="3.40.50.2300">
    <property type="match status" value="1"/>
</dbReference>
<keyword evidence="5" id="KW-1185">Reference proteome</keyword>
<reference evidence="4 5" key="1">
    <citation type="submission" date="2024-06" db="EMBL/GenBank/DDBJ databases">
        <title>Thioclava kandeliae sp. nov. from a rhizosphere soil sample of Kandelia candel in a mangrove.</title>
        <authorList>
            <person name="Mu T."/>
        </authorList>
    </citation>
    <scope>NUCLEOTIDE SEQUENCE [LARGE SCALE GENOMIC DNA]</scope>
    <source>
        <strain evidence="4 5">CPCC 100088</strain>
    </source>
</reference>
<dbReference type="SMART" id="SM00448">
    <property type="entry name" value="REC"/>
    <property type="match status" value="1"/>
</dbReference>
<proteinExistence type="predicted"/>
<feature type="domain" description="Response regulatory" evidence="3">
    <location>
        <begin position="22"/>
        <end position="138"/>
    </location>
</feature>